<organism evidence="1">
    <name type="scientific">Lepeophtheirus salmonis</name>
    <name type="common">Salmon louse</name>
    <name type="synonym">Caligus salmonis</name>
    <dbReference type="NCBI Taxonomy" id="72036"/>
    <lineage>
        <taxon>Eukaryota</taxon>
        <taxon>Metazoa</taxon>
        <taxon>Ecdysozoa</taxon>
        <taxon>Arthropoda</taxon>
        <taxon>Crustacea</taxon>
        <taxon>Multicrustacea</taxon>
        <taxon>Hexanauplia</taxon>
        <taxon>Copepoda</taxon>
        <taxon>Siphonostomatoida</taxon>
        <taxon>Caligidae</taxon>
        <taxon>Lepeophtheirus</taxon>
    </lineage>
</organism>
<dbReference type="EMBL" id="HACA01017071">
    <property type="protein sequence ID" value="CDW34432.1"/>
    <property type="molecule type" value="Transcribed_RNA"/>
</dbReference>
<feature type="non-terminal residue" evidence="1">
    <location>
        <position position="1"/>
    </location>
</feature>
<accession>A0A0K2U913</accession>
<reference evidence="1" key="1">
    <citation type="submission" date="2014-05" db="EMBL/GenBank/DDBJ databases">
        <authorList>
            <person name="Chronopoulou M."/>
        </authorList>
    </citation>
    <scope>NUCLEOTIDE SEQUENCE</scope>
    <source>
        <tissue evidence="1">Whole organism</tissue>
    </source>
</reference>
<dbReference type="AlphaFoldDB" id="A0A0K2U913"/>
<proteinExistence type="predicted"/>
<name>A0A0K2U913_LEPSM</name>
<protein>
    <submittedName>
        <fullName evidence="1">Uncharacterized protein</fullName>
    </submittedName>
</protein>
<evidence type="ECO:0000313" key="1">
    <source>
        <dbReference type="EMBL" id="CDW34432.1"/>
    </source>
</evidence>
<sequence length="84" mass="9713">VTFVIGKQVEDDYRLVNSNCFSFLHTLVCKAYSILLLHINNYSKLLSDYVFDKYITNLLTSVDLCLKYLNIIEIPKHIESGILL</sequence>